<dbReference type="STRING" id="1802540.A2393_00295"/>
<protein>
    <recommendedName>
        <fullName evidence="1">Deoxynucleoside kinase domain-containing protein</fullName>
    </recommendedName>
</protein>
<gene>
    <name evidence="2" type="ORF">A2393_00295</name>
</gene>
<dbReference type="GO" id="GO:0005737">
    <property type="term" value="C:cytoplasm"/>
    <property type="evidence" value="ECO:0007669"/>
    <property type="project" value="TreeGrafter"/>
</dbReference>
<reference evidence="2 3" key="1">
    <citation type="journal article" date="2016" name="Nat. Commun.">
        <title>Thousands of microbial genomes shed light on interconnected biogeochemical processes in an aquifer system.</title>
        <authorList>
            <person name="Anantharaman K."/>
            <person name="Brown C.T."/>
            <person name="Hug L.A."/>
            <person name="Sharon I."/>
            <person name="Castelle C.J."/>
            <person name="Probst A.J."/>
            <person name="Thomas B.C."/>
            <person name="Singh A."/>
            <person name="Wilkins M.J."/>
            <person name="Karaoz U."/>
            <person name="Brodie E.L."/>
            <person name="Williams K.H."/>
            <person name="Hubbard S.S."/>
            <person name="Banfield J.F."/>
        </authorList>
    </citation>
    <scope>NUCLEOTIDE SEQUENCE [LARGE SCALE GENOMIC DNA]</scope>
</reference>
<dbReference type="PANTHER" id="PTHR10513:SF35">
    <property type="entry name" value="DEOXYADENOSINE KINASE"/>
    <property type="match status" value="1"/>
</dbReference>
<evidence type="ECO:0000313" key="2">
    <source>
        <dbReference type="EMBL" id="OGM81114.1"/>
    </source>
</evidence>
<organism evidence="2 3">
    <name type="scientific">Candidatus Woesebacteria bacterium RIFOXYB1_FULL_41_13</name>
    <dbReference type="NCBI Taxonomy" id="1802540"/>
    <lineage>
        <taxon>Bacteria</taxon>
        <taxon>Candidatus Woeseibacteriota</taxon>
    </lineage>
</organism>
<dbReference type="InterPro" id="IPR050566">
    <property type="entry name" value="Deoxyribonucleoside_kinase"/>
</dbReference>
<dbReference type="PANTHER" id="PTHR10513">
    <property type="entry name" value="DEOXYNUCLEOSIDE KINASE"/>
    <property type="match status" value="1"/>
</dbReference>
<sequence>MTEILKGKEQLEKRTLVVGLVGCLASGKTTLSNELGQRWGIMPIEEKYPDNPFLEKFYENPPEYSFRSQMNFLISKVEQLKNIDRNKVSLIDPSLDMDFIYARTHFKMGWMNENEWNLYQNVFFTLSGKEDLASPDMHVIVTADQVDLKKRIIDRGRKYEMWILKNYPEYLERLSESVQEWGSKNGNKSYIFIANTSAGGLTGDVNILANRVESHIRKEFGINGNFVLPEIKPLPIADNYDNYPGMSSESSRLKR</sequence>
<dbReference type="GO" id="GO:0019136">
    <property type="term" value="F:deoxynucleoside kinase activity"/>
    <property type="evidence" value="ECO:0007669"/>
    <property type="project" value="TreeGrafter"/>
</dbReference>
<feature type="domain" description="Deoxynucleoside kinase" evidence="1">
    <location>
        <begin position="22"/>
        <end position="186"/>
    </location>
</feature>
<dbReference type="Pfam" id="PF01712">
    <property type="entry name" value="dNK"/>
    <property type="match status" value="1"/>
</dbReference>
<evidence type="ECO:0000259" key="1">
    <source>
        <dbReference type="Pfam" id="PF01712"/>
    </source>
</evidence>
<dbReference type="Proteomes" id="UP000178937">
    <property type="component" value="Unassembled WGS sequence"/>
</dbReference>
<dbReference type="SUPFAM" id="SSF52540">
    <property type="entry name" value="P-loop containing nucleoside triphosphate hydrolases"/>
    <property type="match status" value="1"/>
</dbReference>
<accession>A0A1F8CXQ7</accession>
<dbReference type="InterPro" id="IPR031314">
    <property type="entry name" value="DNK_dom"/>
</dbReference>
<proteinExistence type="predicted"/>
<comment type="caution">
    <text evidence="2">The sequence shown here is derived from an EMBL/GenBank/DDBJ whole genome shotgun (WGS) entry which is preliminary data.</text>
</comment>
<name>A0A1F8CXQ7_9BACT</name>
<evidence type="ECO:0000313" key="3">
    <source>
        <dbReference type="Proteomes" id="UP000178937"/>
    </source>
</evidence>
<dbReference type="AlphaFoldDB" id="A0A1F8CXQ7"/>
<dbReference type="EMBL" id="MGIA01000017">
    <property type="protein sequence ID" value="OGM81114.1"/>
    <property type="molecule type" value="Genomic_DNA"/>
</dbReference>
<dbReference type="Gene3D" id="3.40.50.300">
    <property type="entry name" value="P-loop containing nucleotide triphosphate hydrolases"/>
    <property type="match status" value="1"/>
</dbReference>
<dbReference type="InterPro" id="IPR027417">
    <property type="entry name" value="P-loop_NTPase"/>
</dbReference>